<keyword evidence="2" id="KW-1185">Reference proteome</keyword>
<proteinExistence type="predicted"/>
<dbReference type="EMBL" id="LSYS01001700">
    <property type="protein sequence ID" value="OPJ87408.1"/>
    <property type="molecule type" value="Genomic_DNA"/>
</dbReference>
<accession>A0A1V4KSI6</accession>
<evidence type="ECO:0000313" key="1">
    <source>
        <dbReference type="EMBL" id="OPJ87408.1"/>
    </source>
</evidence>
<comment type="caution">
    <text evidence="1">The sequence shown here is derived from an EMBL/GenBank/DDBJ whole genome shotgun (WGS) entry which is preliminary data.</text>
</comment>
<reference evidence="1 2" key="1">
    <citation type="submission" date="2016-02" db="EMBL/GenBank/DDBJ databases">
        <title>Band-tailed pigeon sequencing and assembly.</title>
        <authorList>
            <person name="Soares A.E."/>
            <person name="Novak B.J."/>
            <person name="Rice E.S."/>
            <person name="O'Connell B."/>
            <person name="Chang D."/>
            <person name="Weber S."/>
            <person name="Shapiro B."/>
        </authorList>
    </citation>
    <scope>NUCLEOTIDE SEQUENCE [LARGE SCALE GENOMIC DNA]</scope>
    <source>
        <strain evidence="1">BTP2013</strain>
        <tissue evidence="1">Blood</tissue>
    </source>
</reference>
<protein>
    <submittedName>
        <fullName evidence="1">Uncharacterized protein</fullName>
    </submittedName>
</protein>
<organism evidence="1 2">
    <name type="scientific">Patagioenas fasciata monilis</name>
    <dbReference type="NCBI Taxonomy" id="372326"/>
    <lineage>
        <taxon>Eukaryota</taxon>
        <taxon>Metazoa</taxon>
        <taxon>Chordata</taxon>
        <taxon>Craniata</taxon>
        <taxon>Vertebrata</taxon>
        <taxon>Euteleostomi</taxon>
        <taxon>Archelosauria</taxon>
        <taxon>Archosauria</taxon>
        <taxon>Dinosauria</taxon>
        <taxon>Saurischia</taxon>
        <taxon>Theropoda</taxon>
        <taxon>Coelurosauria</taxon>
        <taxon>Aves</taxon>
        <taxon>Neognathae</taxon>
        <taxon>Neoaves</taxon>
        <taxon>Columbimorphae</taxon>
        <taxon>Columbiformes</taxon>
        <taxon>Columbidae</taxon>
        <taxon>Patagioenas</taxon>
    </lineage>
</organism>
<evidence type="ECO:0000313" key="2">
    <source>
        <dbReference type="Proteomes" id="UP000190648"/>
    </source>
</evidence>
<gene>
    <name evidence="1" type="ORF">AV530_000892</name>
</gene>
<name>A0A1V4KSI6_PATFA</name>
<sequence>MSQCLFPADGQATGTFGEQSWQSGGFSSSFVKTFLLPKRWAQCWYPGACGDGKDHRCGAQSSARPFLWLGCSGGKLNCGVGVPTPEPAGEILVSKNDSCFTKWMHCARAHYLQLPPLLNSSLHFILISF</sequence>
<dbReference type="AlphaFoldDB" id="A0A1V4KSI6"/>
<dbReference type="Proteomes" id="UP000190648">
    <property type="component" value="Unassembled WGS sequence"/>
</dbReference>